<protein>
    <submittedName>
        <fullName evidence="1">Uncharacterized protein</fullName>
    </submittedName>
</protein>
<name>A0A1W1BZ19_9ZZZZ</name>
<proteinExistence type="predicted"/>
<evidence type="ECO:0000313" key="1">
    <source>
        <dbReference type="EMBL" id="SFV58789.1"/>
    </source>
</evidence>
<dbReference type="AlphaFoldDB" id="A0A1W1BZ19"/>
<organism evidence="1">
    <name type="scientific">hydrothermal vent metagenome</name>
    <dbReference type="NCBI Taxonomy" id="652676"/>
    <lineage>
        <taxon>unclassified sequences</taxon>
        <taxon>metagenomes</taxon>
        <taxon>ecological metagenomes</taxon>
    </lineage>
</organism>
<sequence>MPYALPNTIWERGKLENLCSEFSDTIEGWLMYCRASTAFYY</sequence>
<reference evidence="1" key="1">
    <citation type="submission" date="2016-10" db="EMBL/GenBank/DDBJ databases">
        <authorList>
            <person name="de Groot N.N."/>
        </authorList>
    </citation>
    <scope>NUCLEOTIDE SEQUENCE</scope>
</reference>
<dbReference type="EMBL" id="FPHM01000053">
    <property type="protein sequence ID" value="SFV58789.1"/>
    <property type="molecule type" value="Genomic_DNA"/>
</dbReference>
<accession>A0A1W1BZ19</accession>
<gene>
    <name evidence="1" type="ORF">MNB_SV-13-1018</name>
</gene>